<sequence length="122" mass="12611">MFGSTASKVIASVVLVASAGGTASLPVKPEHPASREIPVALDNRSLLVATLANGVIRIQWMARDVCERVESAVLAGEAVAGVRADGVKVYIARANCSTRRVPVHSGATALNAAAERNAHLDN</sequence>
<dbReference type="RefSeq" id="WP_092865338.1">
    <property type="nucleotide sequence ID" value="NZ_FPCH01000001.1"/>
</dbReference>
<organism evidence="1 2">
    <name type="scientific">Hyphomicrobium facile</name>
    <dbReference type="NCBI Taxonomy" id="51670"/>
    <lineage>
        <taxon>Bacteria</taxon>
        <taxon>Pseudomonadati</taxon>
        <taxon>Pseudomonadota</taxon>
        <taxon>Alphaproteobacteria</taxon>
        <taxon>Hyphomicrobiales</taxon>
        <taxon>Hyphomicrobiaceae</taxon>
        <taxon>Hyphomicrobium</taxon>
    </lineage>
</organism>
<gene>
    <name evidence="1" type="ORF">SAMN04488557_1153</name>
</gene>
<protein>
    <submittedName>
        <fullName evidence="1">Uncharacterized protein</fullName>
    </submittedName>
</protein>
<name>A0A1I7N319_9HYPH</name>
<evidence type="ECO:0000313" key="2">
    <source>
        <dbReference type="Proteomes" id="UP000199423"/>
    </source>
</evidence>
<reference evidence="2" key="1">
    <citation type="submission" date="2016-10" db="EMBL/GenBank/DDBJ databases">
        <authorList>
            <person name="Varghese N."/>
            <person name="Submissions S."/>
        </authorList>
    </citation>
    <scope>NUCLEOTIDE SEQUENCE [LARGE SCALE GENOMIC DNA]</scope>
    <source>
        <strain evidence="2">DSM 1565</strain>
    </source>
</reference>
<evidence type="ECO:0000313" key="1">
    <source>
        <dbReference type="EMBL" id="SFV29025.1"/>
    </source>
</evidence>
<dbReference type="OrthoDB" id="7933578at2"/>
<proteinExistence type="predicted"/>
<keyword evidence="2" id="KW-1185">Reference proteome</keyword>
<accession>A0A1I7N319</accession>
<dbReference type="EMBL" id="FPCH01000001">
    <property type="protein sequence ID" value="SFV29025.1"/>
    <property type="molecule type" value="Genomic_DNA"/>
</dbReference>
<dbReference type="Proteomes" id="UP000199423">
    <property type="component" value="Unassembled WGS sequence"/>
</dbReference>
<dbReference type="AlphaFoldDB" id="A0A1I7N319"/>